<evidence type="ECO:0000259" key="1">
    <source>
        <dbReference type="Pfam" id="PF11706"/>
    </source>
</evidence>
<dbReference type="SUPFAM" id="SSF160904">
    <property type="entry name" value="Jann2411-like"/>
    <property type="match status" value="1"/>
</dbReference>
<dbReference type="InterPro" id="IPR021005">
    <property type="entry name" value="Znf_CGNR"/>
</dbReference>
<comment type="caution">
    <text evidence="2">The sequence shown here is derived from an EMBL/GenBank/DDBJ whole genome shotgun (WGS) entry which is preliminary data.</text>
</comment>
<dbReference type="AlphaFoldDB" id="A0A949JYX4"/>
<dbReference type="InterPro" id="IPR010852">
    <property type="entry name" value="ABATE"/>
</dbReference>
<evidence type="ECO:0000313" key="3">
    <source>
        <dbReference type="Proteomes" id="UP000712157"/>
    </source>
</evidence>
<gene>
    <name evidence="2" type="ORF">KTH89_09235</name>
</gene>
<dbReference type="InterPro" id="IPR023286">
    <property type="entry name" value="ABATE_dom_sf"/>
</dbReference>
<sequence>MDFLCLDFINSRWYITHKPFHDPLDSRDWLEKISTRYSLPEICLVKNIGELKTFRELLFHALLELCIECKIQGIYIQKVNDILANGHVQSVLIPKGGGYCLQVQHHCDDLTWVMYQIALSFSELITEYPIDNLKKCGNPDCDWIFYDDSKSHTRKWCDNRCASLMKVRKFRAKGAEKK</sequence>
<reference evidence="2" key="1">
    <citation type="submission" date="2021-06" db="EMBL/GenBank/DDBJ databases">
        <title>Description of novel taxa of the family Lachnospiraceae.</title>
        <authorList>
            <person name="Chaplin A.V."/>
            <person name="Sokolova S.R."/>
            <person name="Pikina A.P."/>
            <person name="Korzhanova M."/>
            <person name="Belova V."/>
            <person name="Korostin D."/>
            <person name="Efimov B.A."/>
        </authorList>
    </citation>
    <scope>NUCLEOTIDE SEQUENCE</scope>
    <source>
        <strain evidence="2">ASD5720</strain>
    </source>
</reference>
<feature type="domain" description="Zinc finger CGNR" evidence="1">
    <location>
        <begin position="133"/>
        <end position="173"/>
    </location>
</feature>
<keyword evidence="3" id="KW-1185">Reference proteome</keyword>
<accession>A0A949JYX4</accession>
<organism evidence="2 3">
    <name type="scientific">Diplocloster agilis</name>
    <dbReference type="NCBI Taxonomy" id="2850323"/>
    <lineage>
        <taxon>Bacteria</taxon>
        <taxon>Bacillati</taxon>
        <taxon>Bacillota</taxon>
        <taxon>Clostridia</taxon>
        <taxon>Lachnospirales</taxon>
        <taxon>Lachnospiraceae</taxon>
        <taxon>Diplocloster</taxon>
    </lineage>
</organism>
<name>A0A949JYX4_9FIRM</name>
<evidence type="ECO:0000313" key="2">
    <source>
        <dbReference type="EMBL" id="MBU9736721.1"/>
    </source>
</evidence>
<dbReference type="Proteomes" id="UP000712157">
    <property type="component" value="Unassembled WGS sequence"/>
</dbReference>
<dbReference type="PANTHER" id="PTHR35525:SF3">
    <property type="entry name" value="BLL6575 PROTEIN"/>
    <property type="match status" value="1"/>
</dbReference>
<dbReference type="RefSeq" id="WP_238721445.1">
    <property type="nucleotide sequence ID" value="NZ_JAHQCW010000012.1"/>
</dbReference>
<proteinExistence type="predicted"/>
<dbReference type="PANTHER" id="PTHR35525">
    <property type="entry name" value="BLL6575 PROTEIN"/>
    <property type="match status" value="1"/>
</dbReference>
<dbReference type="EMBL" id="JAHQCW010000012">
    <property type="protein sequence ID" value="MBU9736721.1"/>
    <property type="molecule type" value="Genomic_DNA"/>
</dbReference>
<dbReference type="Pfam" id="PF11706">
    <property type="entry name" value="zf-CGNR"/>
    <property type="match status" value="1"/>
</dbReference>
<protein>
    <submittedName>
        <fullName evidence="2">CGNR zinc finger domain-containing protein</fullName>
    </submittedName>
</protein>
<dbReference type="Gene3D" id="1.10.3300.10">
    <property type="entry name" value="Jann2411-like domain"/>
    <property type="match status" value="1"/>
</dbReference>